<dbReference type="InterPro" id="IPR017853">
    <property type="entry name" value="GH"/>
</dbReference>
<reference evidence="2 3" key="1">
    <citation type="journal article" date="2023" name="Nat. Commun.">
        <title>Origin of minicircular mitochondrial genomes in red algae.</title>
        <authorList>
            <person name="Lee Y."/>
            <person name="Cho C.H."/>
            <person name="Lee Y.M."/>
            <person name="Park S.I."/>
            <person name="Yang J.H."/>
            <person name="West J.A."/>
            <person name="Bhattacharya D."/>
            <person name="Yoon H.S."/>
        </authorList>
    </citation>
    <scope>NUCLEOTIDE SEQUENCE [LARGE SCALE GENOMIC DNA]</scope>
    <source>
        <strain evidence="2 3">CCMP1338</strain>
        <tissue evidence="2">Whole cell</tissue>
    </source>
</reference>
<dbReference type="EMBL" id="JAMWBK010000002">
    <property type="protein sequence ID" value="KAJ8907911.1"/>
    <property type="molecule type" value="Genomic_DNA"/>
</dbReference>
<dbReference type="GO" id="GO:0004556">
    <property type="term" value="F:alpha-amylase activity"/>
    <property type="evidence" value="ECO:0007669"/>
    <property type="project" value="TreeGrafter"/>
</dbReference>
<dbReference type="Pfam" id="PF00128">
    <property type="entry name" value="Alpha-amylase"/>
    <property type="match status" value="1"/>
</dbReference>
<dbReference type="SMART" id="SM00642">
    <property type="entry name" value="Aamy"/>
    <property type="match status" value="1"/>
</dbReference>
<protein>
    <recommendedName>
        <fullName evidence="1">Glycosyl hydrolase family 13 catalytic domain-containing protein</fullName>
    </recommendedName>
</protein>
<dbReference type="PANTHER" id="PTHR10357:SF205">
    <property type="entry name" value="O-GLYCOSYL HYDROLASE FAMILY 13"/>
    <property type="match status" value="1"/>
</dbReference>
<proteinExistence type="predicted"/>
<accession>A0AAV8UZ88</accession>
<dbReference type="Gene3D" id="3.20.20.80">
    <property type="entry name" value="Glycosidases"/>
    <property type="match status" value="1"/>
</dbReference>
<sequence length="453" mass="51289">MLTTEANSAVIYSVFVRQHSAEGTFDGVTSDLARIAALGATHIWLLPIHPIGVKNRKHSDASLGCPYAIRDYRTVNPEYGSLEDFQRLIKTAHEHDLKVLIDCVYNHTSPDSVLVKEHPDWFHKNDKGEIATRFSEWWDVVDLAYYKDGGQRNEPLWEYLVESLIYWISLGVDGFRCDVASVVPIDFWMEAREGIRSKFPERSTLWLAESTGPSMIRSCRRMGIPMASEAQLHQAFELCYQYNIFKVAQRCSKGLEEMTTLLDVLRLEEASEQPEFVKLRFVDNHDQPRIYDIARSTESANAWLSFTAFIRGAFLVHHGTESFEDRQSSLFDREPVVWKGYPNTELTTQLCAVKKLPQIQKGSQMFLSASPAVCMARVSDNANTVFGVFDVEGRSTGQQEVRGVPDGSYRNLIGVGDIEIAGGFMSLENLKYSAAIFECAAHEPLIEMKSKFE</sequence>
<gene>
    <name evidence="2" type="ORF">NDN08_008014</name>
</gene>
<dbReference type="AlphaFoldDB" id="A0AAV8UZ88"/>
<keyword evidence="3" id="KW-1185">Reference proteome</keyword>
<evidence type="ECO:0000259" key="1">
    <source>
        <dbReference type="SMART" id="SM00642"/>
    </source>
</evidence>
<dbReference type="Proteomes" id="UP001157974">
    <property type="component" value="Unassembled WGS sequence"/>
</dbReference>
<evidence type="ECO:0000313" key="3">
    <source>
        <dbReference type="Proteomes" id="UP001157974"/>
    </source>
</evidence>
<dbReference type="GO" id="GO:0009313">
    <property type="term" value="P:oligosaccharide catabolic process"/>
    <property type="evidence" value="ECO:0007669"/>
    <property type="project" value="TreeGrafter"/>
</dbReference>
<comment type="caution">
    <text evidence="2">The sequence shown here is derived from an EMBL/GenBank/DDBJ whole genome shotgun (WGS) entry which is preliminary data.</text>
</comment>
<evidence type="ECO:0000313" key="2">
    <source>
        <dbReference type="EMBL" id="KAJ8907911.1"/>
    </source>
</evidence>
<feature type="domain" description="Glycosyl hydrolase family 13 catalytic" evidence="1">
    <location>
        <begin position="9"/>
        <end position="360"/>
    </location>
</feature>
<dbReference type="SUPFAM" id="SSF51445">
    <property type="entry name" value="(Trans)glycosidases"/>
    <property type="match status" value="1"/>
</dbReference>
<dbReference type="PANTHER" id="PTHR10357">
    <property type="entry name" value="ALPHA-AMYLASE FAMILY MEMBER"/>
    <property type="match status" value="1"/>
</dbReference>
<dbReference type="CDD" id="cd11313">
    <property type="entry name" value="AmyAc_arch_bac_AmyA"/>
    <property type="match status" value="1"/>
</dbReference>
<dbReference type="InterPro" id="IPR006047">
    <property type="entry name" value="GH13_cat_dom"/>
</dbReference>
<organism evidence="2 3">
    <name type="scientific">Rhodosorus marinus</name>
    <dbReference type="NCBI Taxonomy" id="101924"/>
    <lineage>
        <taxon>Eukaryota</taxon>
        <taxon>Rhodophyta</taxon>
        <taxon>Stylonematophyceae</taxon>
        <taxon>Stylonematales</taxon>
        <taxon>Stylonemataceae</taxon>
        <taxon>Rhodosorus</taxon>
    </lineage>
</organism>
<name>A0AAV8UZ88_9RHOD</name>